<sequence>MTGTDGVLSLKRFTEIDLSDPFFDSLKADYPGFDKWFEKKKNERAFVFLDDYGKLQGFLYTKQESEQLGDVSPIMPALHRLKIGTFKVNAHGTKLGERFIKKIFDIAVTCNVVEVYVTVFPKHKGLVSLLARYGFVKVAEKMVGGLPEDVMSRSMVSLGATATTSFPLVRVTPRTKHILLSIYPQYHSKLFPDSILKTEDTSLVTDTSATNSIHKVYLSSIPGLEDLLPGDTILIYRTAEAGKSAEYSAVATSLCVFEEFRWLNSFKTLEDFLSYALPYSVFDRSELTDLYAHRKYTRVIRFSYNIALPKRIIRKVLADTVGLNRAERWSSVPLREAQLKQVLGLGGVSASLIVNTP</sequence>
<keyword evidence="2" id="KW-1185">Reference proteome</keyword>
<reference evidence="1 2" key="1">
    <citation type="journal article" date="2011" name="Curr. Microbiol.">
        <title>Luteibacter jiangsuensis sp. nov.: a methamidophos-degrading bacterium isolated from a methamidophos-manufacturing factory.</title>
        <authorList>
            <person name="Wang L."/>
            <person name="Wang G.L."/>
            <person name="Li S.P."/>
            <person name="Jiang J.D."/>
        </authorList>
    </citation>
    <scope>NUCLEOTIDE SEQUENCE [LARGE SCALE GENOMIC DNA]</scope>
    <source>
        <strain evidence="1 2">CGMCC 1.10133</strain>
    </source>
</reference>
<evidence type="ECO:0000313" key="1">
    <source>
        <dbReference type="EMBL" id="NID05109.1"/>
    </source>
</evidence>
<protein>
    <submittedName>
        <fullName evidence="1">N-acetyltransferase</fullName>
    </submittedName>
</protein>
<dbReference type="Proteomes" id="UP001429601">
    <property type="component" value="Unassembled WGS sequence"/>
</dbReference>
<accession>A0ABX0Q3K7</accession>
<dbReference type="RefSeq" id="WP_167125299.1">
    <property type="nucleotide sequence ID" value="NZ_JAAQQR010000003.1"/>
</dbReference>
<dbReference type="InterPro" id="IPR016181">
    <property type="entry name" value="Acyl_CoA_acyltransferase"/>
</dbReference>
<organism evidence="1 2">
    <name type="scientific">Luteibacter jiangsuensis</name>
    <dbReference type="NCBI Taxonomy" id="637577"/>
    <lineage>
        <taxon>Bacteria</taxon>
        <taxon>Pseudomonadati</taxon>
        <taxon>Pseudomonadota</taxon>
        <taxon>Gammaproteobacteria</taxon>
        <taxon>Lysobacterales</taxon>
        <taxon>Rhodanobacteraceae</taxon>
        <taxon>Luteibacter</taxon>
    </lineage>
</organism>
<dbReference type="Gene3D" id="3.40.630.30">
    <property type="match status" value="1"/>
</dbReference>
<name>A0ABX0Q3K7_9GAMM</name>
<dbReference type="EMBL" id="JAAQQR010000003">
    <property type="protein sequence ID" value="NID05109.1"/>
    <property type="molecule type" value="Genomic_DNA"/>
</dbReference>
<comment type="caution">
    <text evidence="1">The sequence shown here is derived from an EMBL/GenBank/DDBJ whole genome shotgun (WGS) entry which is preliminary data.</text>
</comment>
<gene>
    <name evidence="1" type="ORF">HBF26_09445</name>
</gene>
<evidence type="ECO:0000313" key="2">
    <source>
        <dbReference type="Proteomes" id="UP001429601"/>
    </source>
</evidence>
<proteinExistence type="predicted"/>
<dbReference type="SUPFAM" id="SSF55729">
    <property type="entry name" value="Acyl-CoA N-acyltransferases (Nat)"/>
    <property type="match status" value="1"/>
</dbReference>